<keyword evidence="1 4" id="KW-0479">Metal-binding</keyword>
<evidence type="ECO:0000256" key="4">
    <source>
        <dbReference type="RuleBase" id="RU361277"/>
    </source>
</evidence>
<evidence type="ECO:0000256" key="1">
    <source>
        <dbReference type="ARBA" id="ARBA00022723"/>
    </source>
</evidence>
<dbReference type="AlphaFoldDB" id="A0A2H5Y9A8"/>
<accession>A0A2H5Y9A8</accession>
<dbReference type="GO" id="GO:0016491">
    <property type="term" value="F:oxidoreductase activity"/>
    <property type="evidence" value="ECO:0007669"/>
    <property type="project" value="UniProtKB-KW"/>
</dbReference>
<dbReference type="SUPFAM" id="SSF50129">
    <property type="entry name" value="GroES-like"/>
    <property type="match status" value="1"/>
</dbReference>
<comment type="cofactor">
    <cofactor evidence="4">
        <name>Zn(2+)</name>
        <dbReference type="ChEBI" id="CHEBI:29105"/>
    </cofactor>
</comment>
<dbReference type="InterPro" id="IPR002328">
    <property type="entry name" value="ADH_Zn_CS"/>
</dbReference>
<protein>
    <submittedName>
        <fullName evidence="6">Starvation-sensing protein RspB</fullName>
        <ecNumber evidence="6">1.1.1.-</ecNumber>
    </submittedName>
</protein>
<comment type="similarity">
    <text evidence="4">Belongs to the zinc-containing alcohol dehydrogenase family.</text>
</comment>
<evidence type="ECO:0000256" key="2">
    <source>
        <dbReference type="ARBA" id="ARBA00022833"/>
    </source>
</evidence>
<dbReference type="InterPro" id="IPR013154">
    <property type="entry name" value="ADH-like_N"/>
</dbReference>
<keyword evidence="2 4" id="KW-0862">Zinc</keyword>
<dbReference type="Pfam" id="PF00107">
    <property type="entry name" value="ADH_zinc_N"/>
    <property type="match status" value="1"/>
</dbReference>
<dbReference type="Proteomes" id="UP000236642">
    <property type="component" value="Unassembled WGS sequence"/>
</dbReference>
<dbReference type="Gene3D" id="3.40.50.720">
    <property type="entry name" value="NAD(P)-binding Rossmann-like Domain"/>
    <property type="match status" value="1"/>
</dbReference>
<dbReference type="InterPro" id="IPR011032">
    <property type="entry name" value="GroES-like_sf"/>
</dbReference>
<name>A0A2H5Y9A8_9CHLR</name>
<dbReference type="Gene3D" id="3.90.180.10">
    <property type="entry name" value="Medium-chain alcohol dehydrogenases, catalytic domain"/>
    <property type="match status" value="1"/>
</dbReference>
<evidence type="ECO:0000256" key="3">
    <source>
        <dbReference type="ARBA" id="ARBA00023002"/>
    </source>
</evidence>
<dbReference type="PANTHER" id="PTHR43401:SF2">
    <property type="entry name" value="L-THREONINE 3-DEHYDROGENASE"/>
    <property type="match status" value="1"/>
</dbReference>
<dbReference type="EMBL" id="BEHY01000092">
    <property type="protein sequence ID" value="GBD10010.1"/>
    <property type="molecule type" value="Genomic_DNA"/>
</dbReference>
<dbReference type="InterPro" id="IPR020843">
    <property type="entry name" value="ER"/>
</dbReference>
<dbReference type="InterPro" id="IPR050129">
    <property type="entry name" value="Zn_alcohol_dh"/>
</dbReference>
<feature type="domain" description="Enoyl reductase (ER)" evidence="5">
    <location>
        <begin position="16"/>
        <end position="339"/>
    </location>
</feature>
<organism evidence="6 7">
    <name type="scientific">Candidatus Thermoflexus japonica</name>
    <dbReference type="NCBI Taxonomy" id="2035417"/>
    <lineage>
        <taxon>Bacteria</taxon>
        <taxon>Bacillati</taxon>
        <taxon>Chloroflexota</taxon>
        <taxon>Thermoflexia</taxon>
        <taxon>Thermoflexales</taxon>
        <taxon>Thermoflexaceae</taxon>
        <taxon>Thermoflexus</taxon>
    </lineage>
</organism>
<comment type="caution">
    <text evidence="6">The sequence shown here is derived from an EMBL/GenBank/DDBJ whole genome shotgun (WGS) entry which is preliminary data.</text>
</comment>
<sequence length="343" mass="37279">MTESSSMLAVVKEHYGPGFSLRSVPIPVPPPGWVRVRVRAVGICGSDLPIFEGIRPVPLPLIPGHETVGEVEALGEGVEGWAVGDRVAVDMVVACGRCRFCRIGRPTLCERLMELGIHTHGGFAEYMIAPARNLHRLPEPLTWEEGTAADPLASAYHGMRMAGPLDGATVAVFGTGAIGLYAIQLARHLGAWRILAVGRREAPLQQARELGADEGISIQRENPVEGIRARTGGLGADIVIEATGAPEIFPQVIEAAAPGGRILILGVFHEPTHLDAGRLVRKELQLWGSLCYTWDEYEYCLQLLAERRIRPLISHVFPLQEMGTALALLHRREALKIVIRPNP</sequence>
<dbReference type="InterPro" id="IPR013149">
    <property type="entry name" value="ADH-like_C"/>
</dbReference>
<dbReference type="SUPFAM" id="SSF51735">
    <property type="entry name" value="NAD(P)-binding Rossmann-fold domains"/>
    <property type="match status" value="1"/>
</dbReference>
<evidence type="ECO:0000313" key="6">
    <source>
        <dbReference type="EMBL" id="GBD10010.1"/>
    </source>
</evidence>
<dbReference type="PANTHER" id="PTHR43401">
    <property type="entry name" value="L-THREONINE 3-DEHYDROGENASE"/>
    <property type="match status" value="1"/>
</dbReference>
<dbReference type="InterPro" id="IPR036291">
    <property type="entry name" value="NAD(P)-bd_dom_sf"/>
</dbReference>
<reference evidence="7" key="1">
    <citation type="submission" date="2017-09" db="EMBL/GenBank/DDBJ databases">
        <title>Metaegenomics of thermophilic ammonia-oxidizing enrichment culture.</title>
        <authorList>
            <person name="Kato S."/>
            <person name="Suzuki K."/>
        </authorList>
    </citation>
    <scope>NUCLEOTIDE SEQUENCE [LARGE SCALE GENOMIC DNA]</scope>
</reference>
<proteinExistence type="inferred from homology"/>
<dbReference type="GO" id="GO:0008270">
    <property type="term" value="F:zinc ion binding"/>
    <property type="evidence" value="ECO:0007669"/>
    <property type="project" value="InterPro"/>
</dbReference>
<evidence type="ECO:0000313" key="7">
    <source>
        <dbReference type="Proteomes" id="UP000236642"/>
    </source>
</evidence>
<dbReference type="EC" id="1.1.1.-" evidence="6"/>
<dbReference type="SMART" id="SM00829">
    <property type="entry name" value="PKS_ER"/>
    <property type="match status" value="1"/>
</dbReference>
<keyword evidence="3 6" id="KW-0560">Oxidoreductase</keyword>
<dbReference type="Pfam" id="PF08240">
    <property type="entry name" value="ADH_N"/>
    <property type="match status" value="1"/>
</dbReference>
<dbReference type="PROSITE" id="PS00059">
    <property type="entry name" value="ADH_ZINC"/>
    <property type="match status" value="1"/>
</dbReference>
<evidence type="ECO:0000259" key="5">
    <source>
        <dbReference type="SMART" id="SM00829"/>
    </source>
</evidence>
<gene>
    <name evidence="6" type="primary">rspB</name>
    <name evidence="6" type="ORF">HRbin22_02273</name>
</gene>